<proteinExistence type="predicted"/>
<reference evidence="1 2" key="1">
    <citation type="submission" date="2021-06" db="EMBL/GenBank/DDBJ databases">
        <title>Caerostris extrusa draft genome.</title>
        <authorList>
            <person name="Kono N."/>
            <person name="Arakawa K."/>
        </authorList>
    </citation>
    <scope>NUCLEOTIDE SEQUENCE [LARGE SCALE GENOMIC DNA]</scope>
</reference>
<gene>
    <name evidence="1" type="ORF">CEXT_242911</name>
</gene>
<sequence length="93" mass="10290">MCRNFPKRLGSCLPEGKEEREGVGRKRGRIRDVRIGGSPANCHGRPNSGAVVEIGEFIFGSTCVPKAIVCQVLRKKGFIGKILFEIVCRLFSR</sequence>
<comment type="caution">
    <text evidence="1">The sequence shown here is derived from an EMBL/GenBank/DDBJ whole genome shotgun (WGS) entry which is preliminary data.</text>
</comment>
<dbReference type="Proteomes" id="UP001054945">
    <property type="component" value="Unassembled WGS sequence"/>
</dbReference>
<keyword evidence="2" id="KW-1185">Reference proteome</keyword>
<dbReference type="AlphaFoldDB" id="A0AAV4P614"/>
<evidence type="ECO:0000313" key="1">
    <source>
        <dbReference type="EMBL" id="GIX90597.1"/>
    </source>
</evidence>
<protein>
    <submittedName>
        <fullName evidence="1">Uncharacterized protein</fullName>
    </submittedName>
</protein>
<dbReference type="EMBL" id="BPLR01003953">
    <property type="protein sequence ID" value="GIX90597.1"/>
    <property type="molecule type" value="Genomic_DNA"/>
</dbReference>
<evidence type="ECO:0000313" key="2">
    <source>
        <dbReference type="Proteomes" id="UP001054945"/>
    </source>
</evidence>
<organism evidence="1 2">
    <name type="scientific">Caerostris extrusa</name>
    <name type="common">Bark spider</name>
    <name type="synonym">Caerostris bankana</name>
    <dbReference type="NCBI Taxonomy" id="172846"/>
    <lineage>
        <taxon>Eukaryota</taxon>
        <taxon>Metazoa</taxon>
        <taxon>Ecdysozoa</taxon>
        <taxon>Arthropoda</taxon>
        <taxon>Chelicerata</taxon>
        <taxon>Arachnida</taxon>
        <taxon>Araneae</taxon>
        <taxon>Araneomorphae</taxon>
        <taxon>Entelegynae</taxon>
        <taxon>Araneoidea</taxon>
        <taxon>Araneidae</taxon>
        <taxon>Caerostris</taxon>
    </lineage>
</organism>
<name>A0AAV4P614_CAEEX</name>
<accession>A0AAV4P614</accession>